<comment type="caution">
    <text evidence="2">The sequence shown here is derived from an EMBL/GenBank/DDBJ whole genome shotgun (WGS) entry which is preliminary data.</text>
</comment>
<feature type="non-terminal residue" evidence="2">
    <location>
        <position position="145"/>
    </location>
</feature>
<protein>
    <submittedName>
        <fullName evidence="2">Uncharacterized protein</fullName>
    </submittedName>
</protein>
<proteinExistence type="predicted"/>
<feature type="chain" id="PRO_5029666148" evidence="1">
    <location>
        <begin position="16"/>
        <end position="145"/>
    </location>
</feature>
<dbReference type="InterPro" id="IPR046628">
    <property type="entry name" value="DUF6740"/>
</dbReference>
<evidence type="ECO:0000313" key="2">
    <source>
        <dbReference type="EMBL" id="KAF4650113.1"/>
    </source>
</evidence>
<keyword evidence="1" id="KW-0732">Signal</keyword>
<evidence type="ECO:0000256" key="1">
    <source>
        <dbReference type="SAM" id="SignalP"/>
    </source>
</evidence>
<dbReference type="AlphaFoldDB" id="A0A7J6KRY2"/>
<sequence length="145" mass="16130">MYLLHFLLSLVTISATEINYYYDFQVETTRHCIAGIRDANGKPPPCSYSVAMETAGLTLPGMENGYLTTRSHIIIASDGSETAIEAHPSHPYQYIMNTMTEDSITVEQLMNGQAHFIGRAPPRSDTTPTTLSGFESLEEFGWTFQ</sequence>
<dbReference type="OrthoDB" id="10479858at2759"/>
<gene>
    <name evidence="2" type="ORF">FOL47_001448</name>
</gene>
<accession>A0A7J6KRY2</accession>
<organism evidence="2 3">
    <name type="scientific">Perkinsus chesapeaki</name>
    <name type="common">Clam parasite</name>
    <name type="synonym">Perkinsus andrewsi</name>
    <dbReference type="NCBI Taxonomy" id="330153"/>
    <lineage>
        <taxon>Eukaryota</taxon>
        <taxon>Sar</taxon>
        <taxon>Alveolata</taxon>
        <taxon>Perkinsozoa</taxon>
        <taxon>Perkinsea</taxon>
        <taxon>Perkinsida</taxon>
        <taxon>Perkinsidae</taxon>
        <taxon>Perkinsus</taxon>
    </lineage>
</organism>
<dbReference type="Proteomes" id="UP000591131">
    <property type="component" value="Unassembled WGS sequence"/>
</dbReference>
<feature type="signal peptide" evidence="1">
    <location>
        <begin position="1"/>
        <end position="15"/>
    </location>
</feature>
<evidence type="ECO:0000313" key="3">
    <source>
        <dbReference type="Proteomes" id="UP000591131"/>
    </source>
</evidence>
<reference evidence="2 3" key="1">
    <citation type="submission" date="2020-04" db="EMBL/GenBank/DDBJ databases">
        <title>Perkinsus chesapeaki whole genome sequence.</title>
        <authorList>
            <person name="Bogema D.R."/>
        </authorList>
    </citation>
    <scope>NUCLEOTIDE SEQUENCE [LARGE SCALE GENOMIC DNA]</scope>
    <source>
        <strain evidence="2">ATCC PRA-425</strain>
    </source>
</reference>
<name>A0A7J6KRY2_PERCH</name>
<dbReference type="EMBL" id="JAAPAO010001340">
    <property type="protein sequence ID" value="KAF4650113.1"/>
    <property type="molecule type" value="Genomic_DNA"/>
</dbReference>
<keyword evidence="3" id="KW-1185">Reference proteome</keyword>
<dbReference type="Pfam" id="PF20525">
    <property type="entry name" value="DUF6740"/>
    <property type="match status" value="1"/>
</dbReference>